<dbReference type="InterPro" id="IPR001264">
    <property type="entry name" value="Glyco_trans_51"/>
</dbReference>
<evidence type="ECO:0000256" key="1">
    <source>
        <dbReference type="SAM" id="Phobius"/>
    </source>
</evidence>
<dbReference type="InterPro" id="IPR036950">
    <property type="entry name" value="PBP_transglycosylase"/>
</dbReference>
<protein>
    <submittedName>
        <fullName evidence="3">Transglycosylase</fullName>
    </submittedName>
</protein>
<keyword evidence="1" id="KW-0812">Transmembrane</keyword>
<reference evidence="3 4" key="1">
    <citation type="submission" date="2018-10" db="EMBL/GenBank/DDBJ databases">
        <title>Genomic Encyclopedia of Archaeal and Bacterial Type Strains, Phase II (KMG-II): from individual species to whole genera.</title>
        <authorList>
            <person name="Goeker M."/>
        </authorList>
    </citation>
    <scope>NUCLEOTIDE SEQUENCE [LARGE SCALE GENOMIC DNA]</scope>
    <source>
        <strain evidence="3 4">DSM 14219</strain>
    </source>
</reference>
<dbReference type="InterPro" id="IPR023346">
    <property type="entry name" value="Lysozyme-like_dom_sf"/>
</dbReference>
<evidence type="ECO:0000313" key="3">
    <source>
        <dbReference type="EMBL" id="RKS97611.1"/>
    </source>
</evidence>
<evidence type="ECO:0000313" key="4">
    <source>
        <dbReference type="Proteomes" id="UP000272428"/>
    </source>
</evidence>
<accession>A0A495SDP5</accession>
<gene>
    <name evidence="3" type="ORF">BCF58_1744</name>
</gene>
<comment type="caution">
    <text evidence="3">The sequence shown here is derived from an EMBL/GenBank/DDBJ whole genome shotgun (WGS) entry which is preliminary data.</text>
</comment>
<proteinExistence type="predicted"/>
<name>A0A495SDP5_9FLAO</name>
<keyword evidence="4" id="KW-1185">Reference proteome</keyword>
<dbReference type="Gene3D" id="1.10.3810.10">
    <property type="entry name" value="Biosynthetic peptidoglycan transglycosylase-like"/>
    <property type="match status" value="1"/>
</dbReference>
<organism evidence="3 4">
    <name type="scientific">Chryseobacterium defluvii</name>
    <dbReference type="NCBI Taxonomy" id="160396"/>
    <lineage>
        <taxon>Bacteria</taxon>
        <taxon>Pseudomonadati</taxon>
        <taxon>Bacteroidota</taxon>
        <taxon>Flavobacteriia</taxon>
        <taxon>Flavobacteriales</taxon>
        <taxon>Weeksellaceae</taxon>
        <taxon>Chryseobacterium group</taxon>
        <taxon>Chryseobacterium</taxon>
    </lineage>
</organism>
<feature type="domain" description="Glycosyl transferase family 51" evidence="2">
    <location>
        <begin position="110"/>
        <end position="190"/>
    </location>
</feature>
<dbReference type="EMBL" id="RBXB01000002">
    <property type="protein sequence ID" value="RKS97611.1"/>
    <property type="molecule type" value="Genomic_DNA"/>
</dbReference>
<evidence type="ECO:0000259" key="2">
    <source>
        <dbReference type="Pfam" id="PF00912"/>
    </source>
</evidence>
<dbReference type="Proteomes" id="UP000272428">
    <property type="component" value="Unassembled WGS sequence"/>
</dbReference>
<dbReference type="SUPFAM" id="SSF53955">
    <property type="entry name" value="Lysozyme-like"/>
    <property type="match status" value="1"/>
</dbReference>
<feature type="transmembrane region" description="Helical" evidence="1">
    <location>
        <begin position="7"/>
        <end position="30"/>
    </location>
</feature>
<dbReference type="Pfam" id="PF00912">
    <property type="entry name" value="Transgly"/>
    <property type="match status" value="1"/>
</dbReference>
<keyword evidence="1" id="KW-1133">Transmembrane helix</keyword>
<keyword evidence="1" id="KW-0472">Membrane</keyword>
<dbReference type="AlphaFoldDB" id="A0A495SDP5"/>
<sequence>MKYLKRILIVLFFLFSMFIMYMEFGGRYILNKNDRRIITWSIRTNSKLPESFTDFYNTVYLNSLFRNSWDLVIDTFSGLKTPRKECPCSQTANLLFPVLTIKNKNSFDIFLLSRYLEQHYTQKECLNFNFSNFDFLENRKGTEQISQSLFNKQVKTLQPIEMGEILALYENPVRNNRNRNPERAKSRAQHFYDLYSENLNK</sequence>
<dbReference type="OrthoDB" id="1252918at2"/>